<sequence>MKGFVALIAMVASASVVAVTPDYDSCLNDNSSEVCQAYLAGLNQGKSATVTAANIEPESTFRSRALEQRVGERARKMALIERKDVPSAN</sequence>
<evidence type="ECO:0000313" key="2">
    <source>
        <dbReference type="EMBL" id="PSW18975.1"/>
    </source>
</evidence>
<evidence type="ECO:0000256" key="1">
    <source>
        <dbReference type="SAM" id="SignalP"/>
    </source>
</evidence>
<keyword evidence="1" id="KW-0732">Signal</keyword>
<accession>A0A2T3NRY1</accession>
<evidence type="ECO:0000313" key="3">
    <source>
        <dbReference type="Proteomes" id="UP000241771"/>
    </source>
</evidence>
<reference evidence="2 3" key="1">
    <citation type="submission" date="2018-01" db="EMBL/GenBank/DDBJ databases">
        <title>Whole genome sequencing of Histamine producing bacteria.</title>
        <authorList>
            <person name="Butler K."/>
        </authorList>
    </citation>
    <scope>NUCLEOTIDE SEQUENCE [LARGE SCALE GENOMIC DNA]</scope>
    <source>
        <strain evidence="2 3">DSM 100436</strain>
    </source>
</reference>
<dbReference type="AlphaFoldDB" id="A0A2T3NRY1"/>
<feature type="signal peptide" evidence="1">
    <location>
        <begin position="1"/>
        <end position="18"/>
    </location>
</feature>
<dbReference type="OrthoDB" id="5828077at2"/>
<comment type="caution">
    <text evidence="2">The sequence shown here is derived from an EMBL/GenBank/DDBJ whole genome shotgun (WGS) entry which is preliminary data.</text>
</comment>
<proteinExistence type="predicted"/>
<feature type="chain" id="PRO_5015394082" evidence="1">
    <location>
        <begin position="19"/>
        <end position="89"/>
    </location>
</feature>
<gene>
    <name evidence="2" type="ORF">C9I98_14085</name>
</gene>
<organism evidence="2 3">
    <name type="scientific">Photobacterium sanctipauli</name>
    <dbReference type="NCBI Taxonomy" id="1342794"/>
    <lineage>
        <taxon>Bacteria</taxon>
        <taxon>Pseudomonadati</taxon>
        <taxon>Pseudomonadota</taxon>
        <taxon>Gammaproteobacteria</taxon>
        <taxon>Vibrionales</taxon>
        <taxon>Vibrionaceae</taxon>
        <taxon>Photobacterium</taxon>
    </lineage>
</organism>
<dbReference type="Proteomes" id="UP000241771">
    <property type="component" value="Unassembled WGS sequence"/>
</dbReference>
<dbReference type="RefSeq" id="WP_036821185.1">
    <property type="nucleotide sequence ID" value="NZ_JGVO01000316.1"/>
</dbReference>
<keyword evidence="3" id="KW-1185">Reference proteome</keyword>
<name>A0A2T3NRY1_9GAMM</name>
<protein>
    <submittedName>
        <fullName evidence="2">Uncharacterized protein</fullName>
    </submittedName>
</protein>
<dbReference type="EMBL" id="PYMA01000008">
    <property type="protein sequence ID" value="PSW18975.1"/>
    <property type="molecule type" value="Genomic_DNA"/>
</dbReference>